<dbReference type="EMBL" id="BMAO01002672">
    <property type="protein sequence ID" value="GFQ82396.1"/>
    <property type="molecule type" value="Genomic_DNA"/>
</dbReference>
<accession>A0A8X6KSG2</accession>
<keyword evidence="2" id="KW-1185">Reference proteome</keyword>
<evidence type="ECO:0000313" key="2">
    <source>
        <dbReference type="Proteomes" id="UP000887116"/>
    </source>
</evidence>
<reference evidence="1" key="1">
    <citation type="submission" date="2020-07" db="EMBL/GenBank/DDBJ databases">
        <title>Multicomponent nature underlies the extraordinary mechanical properties of spider dragline silk.</title>
        <authorList>
            <person name="Kono N."/>
            <person name="Nakamura H."/>
            <person name="Mori M."/>
            <person name="Yoshida Y."/>
            <person name="Ohtoshi R."/>
            <person name="Malay A.D."/>
            <person name="Moran D.A.P."/>
            <person name="Tomita M."/>
            <person name="Numata K."/>
            <person name="Arakawa K."/>
        </authorList>
    </citation>
    <scope>NUCLEOTIDE SEQUENCE</scope>
</reference>
<name>A0A8X6KSG2_TRICU</name>
<evidence type="ECO:0000313" key="1">
    <source>
        <dbReference type="EMBL" id="GFQ82396.1"/>
    </source>
</evidence>
<dbReference type="Proteomes" id="UP000887116">
    <property type="component" value="Unassembled WGS sequence"/>
</dbReference>
<sequence length="100" mass="11553">MERGLKKLFPFQKCVKCKFSTCDYNGVKFNHSALQVLETKKNDRCGKQVVVQKGRNLINFSSSEGSDLSLHINPKVKEGLFEIEMKNDKTKEWSKEQKVK</sequence>
<gene>
    <name evidence="1" type="ORF">TNCT_513041</name>
</gene>
<comment type="caution">
    <text evidence="1">The sequence shown here is derived from an EMBL/GenBank/DDBJ whole genome shotgun (WGS) entry which is preliminary data.</text>
</comment>
<protein>
    <submittedName>
        <fullName evidence="1">Uncharacterized protein</fullName>
    </submittedName>
</protein>
<proteinExistence type="predicted"/>
<dbReference type="AlphaFoldDB" id="A0A8X6KSG2"/>
<organism evidence="1 2">
    <name type="scientific">Trichonephila clavata</name>
    <name type="common">Joro spider</name>
    <name type="synonym">Nephila clavata</name>
    <dbReference type="NCBI Taxonomy" id="2740835"/>
    <lineage>
        <taxon>Eukaryota</taxon>
        <taxon>Metazoa</taxon>
        <taxon>Ecdysozoa</taxon>
        <taxon>Arthropoda</taxon>
        <taxon>Chelicerata</taxon>
        <taxon>Arachnida</taxon>
        <taxon>Araneae</taxon>
        <taxon>Araneomorphae</taxon>
        <taxon>Entelegynae</taxon>
        <taxon>Araneoidea</taxon>
        <taxon>Nephilidae</taxon>
        <taxon>Trichonephila</taxon>
    </lineage>
</organism>